<evidence type="ECO:0000313" key="2">
    <source>
        <dbReference type="Proteomes" id="UP001209730"/>
    </source>
</evidence>
<proteinExistence type="predicted"/>
<gene>
    <name evidence="1" type="ORF">OQJ68_13900</name>
</gene>
<dbReference type="Proteomes" id="UP001209730">
    <property type="component" value="Unassembled WGS sequence"/>
</dbReference>
<dbReference type="AlphaFoldDB" id="A0AB35I0V6"/>
<accession>A0AB35I0V6</accession>
<dbReference type="SUPFAM" id="SSF111038">
    <property type="entry name" value="YjbQ-like"/>
    <property type="match status" value="1"/>
</dbReference>
<protein>
    <submittedName>
        <fullName evidence="1">YjbQ family protein</fullName>
    </submittedName>
</protein>
<comment type="caution">
    <text evidence="1">The sequence shown here is derived from an EMBL/GenBank/DDBJ whole genome shotgun (WGS) entry which is preliminary data.</text>
</comment>
<dbReference type="Pfam" id="PF01894">
    <property type="entry name" value="YjbQ"/>
    <property type="match status" value="1"/>
</dbReference>
<dbReference type="InterPro" id="IPR035917">
    <property type="entry name" value="YjbQ-like_sf"/>
</dbReference>
<dbReference type="Gene3D" id="2.60.120.460">
    <property type="entry name" value="YjbQ-like"/>
    <property type="match status" value="1"/>
</dbReference>
<organism evidence="1 2">
    <name type="scientific">Microbulbifer thermotolerans</name>
    <dbReference type="NCBI Taxonomy" id="252514"/>
    <lineage>
        <taxon>Bacteria</taxon>
        <taxon>Pseudomonadati</taxon>
        <taxon>Pseudomonadota</taxon>
        <taxon>Gammaproteobacteria</taxon>
        <taxon>Cellvibrionales</taxon>
        <taxon>Microbulbiferaceae</taxon>
        <taxon>Microbulbifer</taxon>
    </lineage>
</organism>
<name>A0AB35I0V6_MICTH</name>
<dbReference type="InterPro" id="IPR001602">
    <property type="entry name" value="UPF0047_YjbQ-like"/>
</dbReference>
<reference evidence="1" key="1">
    <citation type="submission" date="2022-11" db="EMBL/GenBank/DDBJ databases">
        <title>Chitin-degrading and fungicidal potential of chitinolytic bacterial strains from marine environment of the Pacific Ocean regions.</title>
        <authorList>
            <person name="Pentekhina I."/>
            <person name="Nedashkovskaya O."/>
            <person name="Seitkalieva A."/>
            <person name="Podvolotskaya A."/>
            <person name="Tekutyeva L."/>
            <person name="Balabanova L."/>
        </authorList>
    </citation>
    <scope>NUCLEOTIDE SEQUENCE</scope>
    <source>
        <strain evidence="1">KMM 6838</strain>
    </source>
</reference>
<dbReference type="EMBL" id="JAPHQB010000026">
    <property type="protein sequence ID" value="MCX2802883.1"/>
    <property type="molecule type" value="Genomic_DNA"/>
</dbReference>
<evidence type="ECO:0000313" key="1">
    <source>
        <dbReference type="EMBL" id="MCX2802883.1"/>
    </source>
</evidence>
<sequence>MTCPQFIRHTSASLLIQENASPSVRVNLEHWLNRLAPEDHNPYPHTRDVS</sequence>